<dbReference type="SUPFAM" id="SSF81345">
    <property type="entry name" value="ABC transporter involved in vitamin B12 uptake, BtuC"/>
    <property type="match status" value="1"/>
</dbReference>
<dbReference type="OrthoDB" id="9782305at2"/>
<dbReference type="AlphaFoldDB" id="A0A1I5S4L7"/>
<dbReference type="GO" id="GO:0022857">
    <property type="term" value="F:transmembrane transporter activity"/>
    <property type="evidence" value="ECO:0007669"/>
    <property type="project" value="InterPro"/>
</dbReference>
<keyword evidence="4" id="KW-1003">Cell membrane</keyword>
<dbReference type="PANTHER" id="PTHR30472">
    <property type="entry name" value="FERRIC ENTEROBACTIN TRANSPORT SYSTEM PERMEASE PROTEIN"/>
    <property type="match status" value="1"/>
</dbReference>
<dbReference type="Proteomes" id="UP000199137">
    <property type="component" value="Unassembled WGS sequence"/>
</dbReference>
<feature type="transmembrane region" description="Helical" evidence="8">
    <location>
        <begin position="167"/>
        <end position="189"/>
    </location>
</feature>
<proteinExistence type="inferred from homology"/>
<comment type="similarity">
    <text evidence="2">Belongs to the binding-protein-dependent transport system permease family. FecCD subfamily.</text>
</comment>
<dbReference type="GO" id="GO:0005886">
    <property type="term" value="C:plasma membrane"/>
    <property type="evidence" value="ECO:0007669"/>
    <property type="project" value="UniProtKB-SubCell"/>
</dbReference>
<evidence type="ECO:0000256" key="2">
    <source>
        <dbReference type="ARBA" id="ARBA00007935"/>
    </source>
</evidence>
<name>A0A1I5S4L7_9PSEU</name>
<feature type="transmembrane region" description="Helical" evidence="8">
    <location>
        <begin position="136"/>
        <end position="155"/>
    </location>
</feature>
<reference evidence="9 10" key="1">
    <citation type="submission" date="2016-10" db="EMBL/GenBank/DDBJ databases">
        <authorList>
            <person name="de Groot N.N."/>
        </authorList>
    </citation>
    <scope>NUCLEOTIDE SEQUENCE [LARGE SCALE GENOMIC DNA]</scope>
    <source>
        <strain evidence="9 10">DSM 44637</strain>
    </source>
</reference>
<dbReference type="CDD" id="cd06550">
    <property type="entry name" value="TM_ABC_iron-siderophores_like"/>
    <property type="match status" value="1"/>
</dbReference>
<feature type="transmembrane region" description="Helical" evidence="8">
    <location>
        <begin position="28"/>
        <end position="57"/>
    </location>
</feature>
<comment type="subcellular location">
    <subcellularLocation>
        <location evidence="1">Cell membrane</location>
        <topology evidence="1">Multi-pass membrane protein</topology>
    </subcellularLocation>
</comment>
<evidence type="ECO:0000256" key="8">
    <source>
        <dbReference type="SAM" id="Phobius"/>
    </source>
</evidence>
<gene>
    <name evidence="9" type="ORF">SAMN05421854_106185</name>
</gene>
<feature type="transmembrane region" description="Helical" evidence="8">
    <location>
        <begin position="256"/>
        <end position="285"/>
    </location>
</feature>
<evidence type="ECO:0000256" key="4">
    <source>
        <dbReference type="ARBA" id="ARBA00022475"/>
    </source>
</evidence>
<dbReference type="InterPro" id="IPR000522">
    <property type="entry name" value="ABC_transptr_permease_BtuC"/>
</dbReference>
<evidence type="ECO:0000256" key="1">
    <source>
        <dbReference type="ARBA" id="ARBA00004651"/>
    </source>
</evidence>
<feature type="transmembrane region" description="Helical" evidence="8">
    <location>
        <begin position="297"/>
        <end position="315"/>
    </location>
</feature>
<dbReference type="InterPro" id="IPR037294">
    <property type="entry name" value="ABC_BtuC-like"/>
</dbReference>
<organism evidence="9 10">
    <name type="scientific">Amycolatopsis rubida</name>
    <dbReference type="NCBI Taxonomy" id="112413"/>
    <lineage>
        <taxon>Bacteria</taxon>
        <taxon>Bacillati</taxon>
        <taxon>Actinomycetota</taxon>
        <taxon>Actinomycetes</taxon>
        <taxon>Pseudonocardiales</taxon>
        <taxon>Pseudonocardiaceae</taxon>
        <taxon>Amycolatopsis</taxon>
    </lineage>
</organism>
<dbReference type="GO" id="GO:0033214">
    <property type="term" value="P:siderophore-iron import into cell"/>
    <property type="evidence" value="ECO:0007669"/>
    <property type="project" value="TreeGrafter"/>
</dbReference>
<dbReference type="PANTHER" id="PTHR30472:SF1">
    <property type="entry name" value="FE(3+) DICITRATE TRANSPORT SYSTEM PERMEASE PROTEIN FECC-RELATED"/>
    <property type="match status" value="1"/>
</dbReference>
<dbReference type="Pfam" id="PF01032">
    <property type="entry name" value="FecCD"/>
    <property type="match status" value="1"/>
</dbReference>
<dbReference type="EMBL" id="FOWC01000006">
    <property type="protein sequence ID" value="SFP65692.1"/>
    <property type="molecule type" value="Genomic_DNA"/>
</dbReference>
<evidence type="ECO:0000256" key="5">
    <source>
        <dbReference type="ARBA" id="ARBA00022692"/>
    </source>
</evidence>
<feature type="transmembrane region" description="Helical" evidence="8">
    <location>
        <begin position="327"/>
        <end position="344"/>
    </location>
</feature>
<keyword evidence="3" id="KW-0813">Transport</keyword>
<evidence type="ECO:0000256" key="3">
    <source>
        <dbReference type="ARBA" id="ARBA00022448"/>
    </source>
</evidence>
<feature type="transmembrane region" description="Helical" evidence="8">
    <location>
        <begin position="209"/>
        <end position="230"/>
    </location>
</feature>
<evidence type="ECO:0000256" key="7">
    <source>
        <dbReference type="ARBA" id="ARBA00023136"/>
    </source>
</evidence>
<keyword evidence="5 8" id="KW-0812">Transmembrane</keyword>
<dbReference type="STRING" id="112413.SAMN05421854_106185"/>
<dbReference type="Gene3D" id="1.10.3470.10">
    <property type="entry name" value="ABC transporter involved in vitamin B12 uptake, BtuC"/>
    <property type="match status" value="1"/>
</dbReference>
<protein>
    <submittedName>
        <fullName evidence="9">Iron complex transport system permease protein</fullName>
    </submittedName>
</protein>
<feature type="transmembrane region" description="Helical" evidence="8">
    <location>
        <begin position="109"/>
        <end position="130"/>
    </location>
</feature>
<feature type="transmembrane region" description="Helical" evidence="8">
    <location>
        <begin position="77"/>
        <end position="97"/>
    </location>
</feature>
<keyword evidence="7 8" id="KW-0472">Membrane</keyword>
<evidence type="ECO:0000256" key="6">
    <source>
        <dbReference type="ARBA" id="ARBA00022989"/>
    </source>
</evidence>
<evidence type="ECO:0000313" key="10">
    <source>
        <dbReference type="Proteomes" id="UP000199137"/>
    </source>
</evidence>
<keyword evidence="6 8" id="KW-1133">Transmembrane helix</keyword>
<sequence length="350" mass="35271">MVWPVTAVRAEATERTPRHGYALRRAGGLLLAAAALAVMALLSLAVGAKSIGFGAVFDALAHHGGGPDDVVVRSLRLPRTLLGICVGAALGLAGVLMQGLTRNPLADPGLLGINSGAAAAIVAGIGFFGLGSPGQYVWFSLAGAAVTAVVVYLVGSGGRAGATPVRLVLAGTAVAAALTAFVQTMLLLSPQVFDQYRFWQLGSLAGRDLGVLGRLLPFLAAGAVLALALARPLNAIVLGDDAGRALGVHLGRTRALGALAITLLCGAATAAAGPLVFIGLAMPYIARALVGPDHRWLLPYSAVLSPVLLLAADVLGRIVAPPGELQVGLVVAFLGAPVFIGLVLRKRAAA</sequence>
<accession>A0A1I5S4L7</accession>
<evidence type="ECO:0000313" key="9">
    <source>
        <dbReference type="EMBL" id="SFP65692.1"/>
    </source>
</evidence>
<dbReference type="FunFam" id="1.10.3470.10:FF:000001">
    <property type="entry name" value="Vitamin B12 ABC transporter permease BtuC"/>
    <property type="match status" value="1"/>
</dbReference>